<protein>
    <submittedName>
        <fullName evidence="2">Uncharacterized protein</fullName>
    </submittedName>
</protein>
<gene>
    <name evidence="2" type="ORF">MA16_Dca023932</name>
</gene>
<reference evidence="2 3" key="1">
    <citation type="journal article" date="2016" name="Sci. Rep.">
        <title>The Dendrobium catenatum Lindl. genome sequence provides insights into polysaccharide synthase, floral development and adaptive evolution.</title>
        <authorList>
            <person name="Zhang G.Q."/>
            <person name="Xu Q."/>
            <person name="Bian C."/>
            <person name="Tsai W.C."/>
            <person name="Yeh C.M."/>
            <person name="Liu K.W."/>
            <person name="Yoshida K."/>
            <person name="Zhang L.S."/>
            <person name="Chang S.B."/>
            <person name="Chen F."/>
            <person name="Shi Y."/>
            <person name="Su Y.Y."/>
            <person name="Zhang Y.Q."/>
            <person name="Chen L.J."/>
            <person name="Yin Y."/>
            <person name="Lin M."/>
            <person name="Huang H."/>
            <person name="Deng H."/>
            <person name="Wang Z.W."/>
            <person name="Zhu S.L."/>
            <person name="Zhao X."/>
            <person name="Deng C."/>
            <person name="Niu S.C."/>
            <person name="Huang J."/>
            <person name="Wang M."/>
            <person name="Liu G.H."/>
            <person name="Yang H.J."/>
            <person name="Xiao X.J."/>
            <person name="Hsiao Y.Y."/>
            <person name="Wu W.L."/>
            <person name="Chen Y.Y."/>
            <person name="Mitsuda N."/>
            <person name="Ohme-Takagi M."/>
            <person name="Luo Y.B."/>
            <person name="Van de Peer Y."/>
            <person name="Liu Z.J."/>
        </authorList>
    </citation>
    <scope>NUCLEOTIDE SEQUENCE [LARGE SCALE GENOMIC DNA]</scope>
    <source>
        <tissue evidence="2">The whole plant</tissue>
    </source>
</reference>
<dbReference type="EMBL" id="KZ504075">
    <property type="protein sequence ID" value="PKU59671.1"/>
    <property type="molecule type" value="Genomic_DNA"/>
</dbReference>
<dbReference type="AlphaFoldDB" id="A0A2I0V8E8"/>
<evidence type="ECO:0000313" key="3">
    <source>
        <dbReference type="Proteomes" id="UP000233837"/>
    </source>
</evidence>
<accession>A0A2I0V8E8</accession>
<reference evidence="2 3" key="2">
    <citation type="journal article" date="2017" name="Nature">
        <title>The Apostasia genome and the evolution of orchids.</title>
        <authorList>
            <person name="Zhang G.Q."/>
            <person name="Liu K.W."/>
            <person name="Li Z."/>
            <person name="Lohaus R."/>
            <person name="Hsiao Y.Y."/>
            <person name="Niu S.C."/>
            <person name="Wang J.Y."/>
            <person name="Lin Y.C."/>
            <person name="Xu Q."/>
            <person name="Chen L.J."/>
            <person name="Yoshida K."/>
            <person name="Fujiwara S."/>
            <person name="Wang Z.W."/>
            <person name="Zhang Y.Q."/>
            <person name="Mitsuda N."/>
            <person name="Wang M."/>
            <person name="Liu G.H."/>
            <person name="Pecoraro L."/>
            <person name="Huang H.X."/>
            <person name="Xiao X.J."/>
            <person name="Lin M."/>
            <person name="Wu X.Y."/>
            <person name="Wu W.L."/>
            <person name="Chen Y.Y."/>
            <person name="Chang S.B."/>
            <person name="Sakamoto S."/>
            <person name="Ohme-Takagi M."/>
            <person name="Yagi M."/>
            <person name="Zeng S.J."/>
            <person name="Shen C.Y."/>
            <person name="Yeh C.M."/>
            <person name="Luo Y.B."/>
            <person name="Tsai W.C."/>
            <person name="Van de Peer Y."/>
            <person name="Liu Z.J."/>
        </authorList>
    </citation>
    <scope>NUCLEOTIDE SEQUENCE [LARGE SCALE GENOMIC DNA]</scope>
    <source>
        <tissue evidence="2">The whole plant</tissue>
    </source>
</reference>
<dbReference type="Proteomes" id="UP000233837">
    <property type="component" value="Unassembled WGS sequence"/>
</dbReference>
<feature type="compositionally biased region" description="Basic and acidic residues" evidence="1">
    <location>
        <begin position="18"/>
        <end position="35"/>
    </location>
</feature>
<evidence type="ECO:0000256" key="1">
    <source>
        <dbReference type="SAM" id="MobiDB-lite"/>
    </source>
</evidence>
<sequence length="304" mass="34274">MDGYSEAMAIRRRRRTQRVNEHSRGRMTSKAEKHVQTSLKKAQLLLLPLKSGKEPDSFRFLLKGENGIVIREGMRPPSRLSVIEGKGKKVIMKDEANVRCDDRARSGILNLDFNKSGTDSSKDGDSVNIRVEGLVTDNAKTKGWDEVGNAWTKPKHIKIKWNREKVELSDDGVTVLLNSEMEEKNKHVLRNSVVIKVLGSNVSFPVCSLELRRQWSNHCSFVLVGETRRESLKGREERVEFERGRRSCEGGLKGVWRGFHSVAPANSHLSTIGFKACLEVSLPKKKISLVSKDPATPLHRGRLK</sequence>
<evidence type="ECO:0000313" key="2">
    <source>
        <dbReference type="EMBL" id="PKU59671.1"/>
    </source>
</evidence>
<name>A0A2I0V8E8_9ASPA</name>
<proteinExistence type="predicted"/>
<organism evidence="2 3">
    <name type="scientific">Dendrobium catenatum</name>
    <dbReference type="NCBI Taxonomy" id="906689"/>
    <lineage>
        <taxon>Eukaryota</taxon>
        <taxon>Viridiplantae</taxon>
        <taxon>Streptophyta</taxon>
        <taxon>Embryophyta</taxon>
        <taxon>Tracheophyta</taxon>
        <taxon>Spermatophyta</taxon>
        <taxon>Magnoliopsida</taxon>
        <taxon>Liliopsida</taxon>
        <taxon>Asparagales</taxon>
        <taxon>Orchidaceae</taxon>
        <taxon>Epidendroideae</taxon>
        <taxon>Malaxideae</taxon>
        <taxon>Dendrobiinae</taxon>
        <taxon>Dendrobium</taxon>
    </lineage>
</organism>
<keyword evidence="3" id="KW-1185">Reference proteome</keyword>
<feature type="region of interest" description="Disordered" evidence="1">
    <location>
        <begin position="1"/>
        <end position="35"/>
    </location>
</feature>